<dbReference type="Proteomes" id="UP000215335">
    <property type="component" value="Unassembled WGS sequence"/>
</dbReference>
<dbReference type="EMBL" id="NNAY01000573">
    <property type="protein sequence ID" value="OXU27600.1"/>
    <property type="molecule type" value="Genomic_DNA"/>
</dbReference>
<name>A0A232FAU1_9HYME</name>
<protein>
    <submittedName>
        <fullName evidence="1">Uncharacterized protein</fullName>
    </submittedName>
</protein>
<proteinExistence type="predicted"/>
<comment type="caution">
    <text evidence="1">The sequence shown here is derived from an EMBL/GenBank/DDBJ whole genome shotgun (WGS) entry which is preliminary data.</text>
</comment>
<accession>A0A232FAU1</accession>
<gene>
    <name evidence="1" type="ORF">TSAR_000610</name>
</gene>
<keyword evidence="2" id="KW-1185">Reference proteome</keyword>
<evidence type="ECO:0000313" key="1">
    <source>
        <dbReference type="EMBL" id="OXU27600.1"/>
    </source>
</evidence>
<reference evidence="1 2" key="1">
    <citation type="journal article" date="2017" name="Curr. Biol.">
        <title>The Evolution of Venom by Co-option of Single-Copy Genes.</title>
        <authorList>
            <person name="Martinson E.O."/>
            <person name="Mrinalini"/>
            <person name="Kelkar Y.D."/>
            <person name="Chang C.H."/>
            <person name="Werren J.H."/>
        </authorList>
    </citation>
    <scope>NUCLEOTIDE SEQUENCE [LARGE SCALE GENOMIC DNA]</scope>
    <source>
        <strain evidence="1 2">Alberta</strain>
        <tissue evidence="1">Whole body</tissue>
    </source>
</reference>
<organism evidence="1 2">
    <name type="scientific">Trichomalopsis sarcophagae</name>
    <dbReference type="NCBI Taxonomy" id="543379"/>
    <lineage>
        <taxon>Eukaryota</taxon>
        <taxon>Metazoa</taxon>
        <taxon>Ecdysozoa</taxon>
        <taxon>Arthropoda</taxon>
        <taxon>Hexapoda</taxon>
        <taxon>Insecta</taxon>
        <taxon>Pterygota</taxon>
        <taxon>Neoptera</taxon>
        <taxon>Endopterygota</taxon>
        <taxon>Hymenoptera</taxon>
        <taxon>Apocrita</taxon>
        <taxon>Proctotrupomorpha</taxon>
        <taxon>Chalcidoidea</taxon>
        <taxon>Pteromalidae</taxon>
        <taxon>Pteromalinae</taxon>
        <taxon>Trichomalopsis</taxon>
    </lineage>
</organism>
<evidence type="ECO:0000313" key="2">
    <source>
        <dbReference type="Proteomes" id="UP000215335"/>
    </source>
</evidence>
<sequence>MKERVLLVPRLIEKWECDFNVKISENEELQRFIKENTESIKRKSLDPRDAFFGSPTGNTVKVYDCRESGKIKYVDVGQEEYQTIVGPNNDISKMDGLIVCDVLAP</sequence>
<dbReference type="AlphaFoldDB" id="A0A232FAU1"/>